<keyword evidence="2" id="KW-1185">Reference proteome</keyword>
<evidence type="ECO:0008006" key="3">
    <source>
        <dbReference type="Google" id="ProtNLM"/>
    </source>
</evidence>
<dbReference type="EMBL" id="MIKC01000008">
    <property type="protein sequence ID" value="OEG23079.1"/>
    <property type="molecule type" value="Genomic_DNA"/>
</dbReference>
<dbReference type="STRING" id="1131292.BCR24_13880"/>
<sequence>MKKIVILAIIVAAGCTLYHLFTKNESATFNFDQYDSLKRSDNSFYLLIEKNGCSDCNELNNSLPVDKSIHRVDLNNEKMMESWSQFISEQEIKYVPSLFLVKNNGVEKLEGEGNANVLLMNYQKQNKESR</sequence>
<dbReference type="Gene3D" id="3.40.30.10">
    <property type="entry name" value="Glutaredoxin"/>
    <property type="match status" value="1"/>
</dbReference>
<evidence type="ECO:0000313" key="2">
    <source>
        <dbReference type="Proteomes" id="UP000094469"/>
    </source>
</evidence>
<protein>
    <recommendedName>
        <fullName evidence="3">Thioredoxin domain-containing protein</fullName>
    </recommendedName>
</protein>
<gene>
    <name evidence="1" type="ORF">BCR24_13880</name>
</gene>
<evidence type="ECO:0000313" key="1">
    <source>
        <dbReference type="EMBL" id="OEG23079.1"/>
    </source>
</evidence>
<dbReference type="SUPFAM" id="SSF52833">
    <property type="entry name" value="Thioredoxin-like"/>
    <property type="match status" value="1"/>
</dbReference>
<dbReference type="InterPro" id="IPR036249">
    <property type="entry name" value="Thioredoxin-like_sf"/>
</dbReference>
<dbReference type="PROSITE" id="PS51257">
    <property type="entry name" value="PROKAR_LIPOPROTEIN"/>
    <property type="match status" value="1"/>
</dbReference>
<dbReference type="Proteomes" id="UP000094469">
    <property type="component" value="Unassembled WGS sequence"/>
</dbReference>
<name>A0A1E5HDQ3_9ENTE</name>
<organism evidence="1 2">
    <name type="scientific">Enterococcus ureilyticus</name>
    <dbReference type="NCBI Taxonomy" id="1131292"/>
    <lineage>
        <taxon>Bacteria</taxon>
        <taxon>Bacillati</taxon>
        <taxon>Bacillota</taxon>
        <taxon>Bacilli</taxon>
        <taxon>Lactobacillales</taxon>
        <taxon>Enterococcaceae</taxon>
        <taxon>Enterococcus</taxon>
    </lineage>
</organism>
<dbReference type="RefSeq" id="WP_069639587.1">
    <property type="nucleotide sequence ID" value="NZ_JAFBEZ010000016.1"/>
</dbReference>
<accession>A0A1E5HDQ3</accession>
<proteinExistence type="predicted"/>
<dbReference type="AlphaFoldDB" id="A0A1E5HDQ3"/>
<comment type="caution">
    <text evidence="1">The sequence shown here is derived from an EMBL/GenBank/DDBJ whole genome shotgun (WGS) entry which is preliminary data.</text>
</comment>
<reference evidence="2" key="1">
    <citation type="submission" date="2016-09" db="EMBL/GenBank/DDBJ databases">
        <authorList>
            <person name="Gulvik C.A."/>
        </authorList>
    </citation>
    <scope>NUCLEOTIDE SEQUENCE [LARGE SCALE GENOMIC DNA]</scope>
    <source>
        <strain evidence="2">LMG 26676</strain>
    </source>
</reference>